<keyword evidence="11 14" id="KW-0472">Membrane</keyword>
<dbReference type="Proteomes" id="UP000321960">
    <property type="component" value="Unassembled WGS sequence"/>
</dbReference>
<dbReference type="InterPro" id="IPR012910">
    <property type="entry name" value="Plug_dom"/>
</dbReference>
<gene>
    <name evidence="21" type="ORF">GCM10007888_19850</name>
    <name evidence="20" type="ORF">MOX02_28160</name>
</gene>
<dbReference type="Gene3D" id="2.40.170.20">
    <property type="entry name" value="TonB-dependent receptor, beta-barrel domain"/>
    <property type="match status" value="1"/>
</dbReference>
<feature type="signal peptide" evidence="17">
    <location>
        <begin position="1"/>
        <end position="37"/>
    </location>
</feature>
<comment type="caution">
    <text evidence="20">The sequence shown here is derived from an EMBL/GenBank/DDBJ whole genome shotgun (WGS) entry which is preliminary data.</text>
</comment>
<evidence type="ECO:0000256" key="17">
    <source>
        <dbReference type="SAM" id="SignalP"/>
    </source>
</evidence>
<dbReference type="GO" id="GO:0015891">
    <property type="term" value="P:siderophore transport"/>
    <property type="evidence" value="ECO:0007669"/>
    <property type="project" value="InterPro"/>
</dbReference>
<dbReference type="AlphaFoldDB" id="A0A512J482"/>
<dbReference type="RefSeq" id="WP_147026384.1">
    <property type="nucleotide sequence ID" value="NZ_BJZU01000052.1"/>
</dbReference>
<evidence type="ECO:0000256" key="10">
    <source>
        <dbReference type="ARBA" id="ARBA00023077"/>
    </source>
</evidence>
<evidence type="ECO:0000256" key="4">
    <source>
        <dbReference type="ARBA" id="ARBA00022452"/>
    </source>
</evidence>
<keyword evidence="9" id="KW-0406">Ion transport</keyword>
<evidence type="ECO:0000259" key="18">
    <source>
        <dbReference type="Pfam" id="PF00593"/>
    </source>
</evidence>
<keyword evidence="4 14" id="KW-1134">Transmembrane beta strand</keyword>
<name>A0A512J482_9HYPH</name>
<evidence type="ECO:0000256" key="2">
    <source>
        <dbReference type="ARBA" id="ARBA00009810"/>
    </source>
</evidence>
<evidence type="ECO:0000256" key="9">
    <source>
        <dbReference type="ARBA" id="ARBA00023065"/>
    </source>
</evidence>
<dbReference type="Pfam" id="PF07715">
    <property type="entry name" value="Plug"/>
    <property type="match status" value="1"/>
</dbReference>
<reference evidence="20 22" key="3">
    <citation type="submission" date="2019-07" db="EMBL/GenBank/DDBJ databases">
        <title>Whole genome shotgun sequence of Methylobacterium oxalidis NBRC 107715.</title>
        <authorList>
            <person name="Hosoyama A."/>
            <person name="Uohara A."/>
            <person name="Ohji S."/>
            <person name="Ichikawa N."/>
        </authorList>
    </citation>
    <scope>NUCLEOTIDE SEQUENCE [LARGE SCALE GENOMIC DNA]</scope>
    <source>
        <strain evidence="20 22">NBRC 107715</strain>
    </source>
</reference>
<dbReference type="EMBL" id="BJZU01000052">
    <property type="protein sequence ID" value="GEP04778.1"/>
    <property type="molecule type" value="Genomic_DNA"/>
</dbReference>
<feature type="compositionally biased region" description="Low complexity" evidence="16">
    <location>
        <begin position="46"/>
        <end position="57"/>
    </location>
</feature>
<keyword evidence="5" id="KW-0410">Iron transport</keyword>
<dbReference type="FunFam" id="2.170.130.10:FF:000001">
    <property type="entry name" value="Catecholate siderophore TonB-dependent receptor"/>
    <property type="match status" value="1"/>
</dbReference>
<dbReference type="Gene3D" id="2.170.130.10">
    <property type="entry name" value="TonB-dependent receptor, plug domain"/>
    <property type="match status" value="1"/>
</dbReference>
<evidence type="ECO:0000259" key="19">
    <source>
        <dbReference type="Pfam" id="PF07715"/>
    </source>
</evidence>
<dbReference type="PANTHER" id="PTHR32552">
    <property type="entry name" value="FERRICHROME IRON RECEPTOR-RELATED"/>
    <property type="match status" value="1"/>
</dbReference>
<comment type="similarity">
    <text evidence="2 14 15">Belongs to the TonB-dependent receptor family.</text>
</comment>
<dbReference type="InterPro" id="IPR010105">
    <property type="entry name" value="TonB_sidphr_rcpt"/>
</dbReference>
<sequence length="745" mass="81191">MKSFRHPHPTNRIRRLALSGASLAVLAAGLLAQAALAQEATSPRRGSANPSAAGASAQLGELSVEGVGNGRGIGVPEDPRGPINGYVANRSTAGTKTNTPLLETPQAITVIGRQQLDDQKPVSLQEALQYSPVLGATFGSDTRNDWFLIRGFPAQEVGLFLDGLQLFETAYATWKLEPFGLERIEVLRGPSSVLYGGTGPSGIVNAVSKRPPLVPLRYVEAGVDEYGNAYGAFDIGGPVATTEGQGQFFYRLVGRARGGGTQVDYINDDSFYIAPSFTWRPDASTSFTVLSSFRHDDTKGQNFLPYVGTVRPAPFGFISTSLFTGDPGIDKFTRDQALIGYEFEHRFDNDIVVRQNARYGQLDVNYRTRFGGGYATTPAAADLSRFNFLAQNSATQADIDTQVIAPFRTGFLDHTLLGGVEYRRYDINNVQDFGFGPSLNLINPVYTPNAPFTVAPFQNNFLTQNQVGLYLQDQIKFDRWTLVLSGRNDWVNTDNDNRLGPSGNRDVSAFSGRVGLIYTSDLGVAPYISYARSFNPIVGVNGVGQILRPETGEQVEVGLKYQPLGFDGYIGASVFDLYRQNVLATNQANVLQTIQNGEVRSRGVELEAVANLMPGLRLVGTYTAYQLQVTRDTDPTIIGKTPTNTPQQFGSIFLDYTIPTGPWSGFGFGGGVRGVGASYADPQNLFKVSPYIVGDAVVHYDWEGWRFALNVRNISDERYVGSCSTVSACFYGDRRRILASVGYKW</sequence>
<reference evidence="21" key="1">
    <citation type="journal article" date="2014" name="Int. J. Syst. Evol. Microbiol.">
        <title>Complete genome of a new Firmicutes species belonging to the dominant human colonic microbiota ('Ruminococcus bicirculans') reveals two chromosomes and a selective capacity to utilize plant glucans.</title>
        <authorList>
            <consortium name="NISC Comparative Sequencing Program"/>
            <person name="Wegmann U."/>
            <person name="Louis P."/>
            <person name="Goesmann A."/>
            <person name="Henrissat B."/>
            <person name="Duncan S.H."/>
            <person name="Flint H.J."/>
        </authorList>
    </citation>
    <scope>NUCLEOTIDE SEQUENCE</scope>
    <source>
        <strain evidence="21">NBRC 107715</strain>
    </source>
</reference>
<keyword evidence="12" id="KW-0675">Receptor</keyword>
<dbReference type="EMBL" id="BSPK01000025">
    <property type="protein sequence ID" value="GLS63604.1"/>
    <property type="molecule type" value="Genomic_DNA"/>
</dbReference>
<evidence type="ECO:0000256" key="3">
    <source>
        <dbReference type="ARBA" id="ARBA00022448"/>
    </source>
</evidence>
<evidence type="ECO:0000313" key="23">
    <source>
        <dbReference type="Proteomes" id="UP001156856"/>
    </source>
</evidence>
<evidence type="ECO:0000256" key="5">
    <source>
        <dbReference type="ARBA" id="ARBA00022496"/>
    </source>
</evidence>
<reference evidence="23" key="2">
    <citation type="journal article" date="2019" name="Int. J. Syst. Evol. Microbiol.">
        <title>The Global Catalogue of Microorganisms (GCM) 10K type strain sequencing project: providing services to taxonomists for standard genome sequencing and annotation.</title>
        <authorList>
            <consortium name="The Broad Institute Genomics Platform"/>
            <consortium name="The Broad Institute Genome Sequencing Center for Infectious Disease"/>
            <person name="Wu L."/>
            <person name="Ma J."/>
        </authorList>
    </citation>
    <scope>NUCLEOTIDE SEQUENCE [LARGE SCALE GENOMIC DNA]</scope>
    <source>
        <strain evidence="23">NBRC 107715</strain>
    </source>
</reference>
<feature type="domain" description="TonB-dependent receptor-like beta-barrel" evidence="18">
    <location>
        <begin position="292"/>
        <end position="714"/>
    </location>
</feature>
<evidence type="ECO:0000313" key="21">
    <source>
        <dbReference type="EMBL" id="GLS63604.1"/>
    </source>
</evidence>
<evidence type="ECO:0000313" key="20">
    <source>
        <dbReference type="EMBL" id="GEP04778.1"/>
    </source>
</evidence>
<dbReference type="OrthoDB" id="9760333at2"/>
<evidence type="ECO:0000256" key="7">
    <source>
        <dbReference type="ARBA" id="ARBA00022729"/>
    </source>
</evidence>
<dbReference type="PANTHER" id="PTHR32552:SF68">
    <property type="entry name" value="FERRICHROME OUTER MEMBRANE TRANSPORTER_PHAGE RECEPTOR"/>
    <property type="match status" value="1"/>
</dbReference>
<comment type="subcellular location">
    <subcellularLocation>
        <location evidence="1 14">Cell outer membrane</location>
        <topology evidence="1 14">Multi-pass membrane protein</topology>
    </subcellularLocation>
</comment>
<dbReference type="GO" id="GO:0009279">
    <property type="term" value="C:cell outer membrane"/>
    <property type="evidence" value="ECO:0007669"/>
    <property type="project" value="UniProtKB-SubCell"/>
</dbReference>
<keyword evidence="23" id="KW-1185">Reference proteome</keyword>
<reference evidence="21" key="4">
    <citation type="submission" date="2023-01" db="EMBL/GenBank/DDBJ databases">
        <title>Draft genome sequence of Methylobacterium oxalidis strain NBRC 107715.</title>
        <authorList>
            <person name="Sun Q."/>
            <person name="Mori K."/>
        </authorList>
    </citation>
    <scope>NUCLEOTIDE SEQUENCE</scope>
    <source>
        <strain evidence="21">NBRC 107715</strain>
    </source>
</reference>
<keyword evidence="13 14" id="KW-0998">Cell outer membrane</keyword>
<evidence type="ECO:0000256" key="15">
    <source>
        <dbReference type="RuleBase" id="RU003357"/>
    </source>
</evidence>
<feature type="domain" description="TonB-dependent receptor plug" evidence="19">
    <location>
        <begin position="101"/>
        <end position="203"/>
    </location>
</feature>
<evidence type="ECO:0000313" key="22">
    <source>
        <dbReference type="Proteomes" id="UP000321960"/>
    </source>
</evidence>
<evidence type="ECO:0000256" key="6">
    <source>
        <dbReference type="ARBA" id="ARBA00022692"/>
    </source>
</evidence>
<accession>A0A512J482</accession>
<dbReference type="GO" id="GO:0038023">
    <property type="term" value="F:signaling receptor activity"/>
    <property type="evidence" value="ECO:0007669"/>
    <property type="project" value="InterPro"/>
</dbReference>
<keyword evidence="6 14" id="KW-0812">Transmembrane</keyword>
<feature type="region of interest" description="Disordered" evidence="16">
    <location>
        <begin position="41"/>
        <end position="60"/>
    </location>
</feature>
<dbReference type="CDD" id="cd01347">
    <property type="entry name" value="ligand_gated_channel"/>
    <property type="match status" value="1"/>
</dbReference>
<dbReference type="GO" id="GO:0015344">
    <property type="term" value="F:siderophore uptake transmembrane transporter activity"/>
    <property type="evidence" value="ECO:0007669"/>
    <property type="project" value="TreeGrafter"/>
</dbReference>
<evidence type="ECO:0000256" key="13">
    <source>
        <dbReference type="ARBA" id="ARBA00023237"/>
    </source>
</evidence>
<dbReference type="InterPro" id="IPR000531">
    <property type="entry name" value="Beta-barrel_TonB"/>
</dbReference>
<evidence type="ECO:0000256" key="1">
    <source>
        <dbReference type="ARBA" id="ARBA00004571"/>
    </source>
</evidence>
<protein>
    <submittedName>
        <fullName evidence="20">Ligand-gated channel</fullName>
    </submittedName>
</protein>
<dbReference type="NCBIfam" id="TIGR01783">
    <property type="entry name" value="TonB-siderophor"/>
    <property type="match status" value="1"/>
</dbReference>
<organism evidence="20 22">
    <name type="scientific">Methylobacterium oxalidis</name>
    <dbReference type="NCBI Taxonomy" id="944322"/>
    <lineage>
        <taxon>Bacteria</taxon>
        <taxon>Pseudomonadati</taxon>
        <taxon>Pseudomonadota</taxon>
        <taxon>Alphaproteobacteria</taxon>
        <taxon>Hyphomicrobiales</taxon>
        <taxon>Methylobacteriaceae</taxon>
        <taxon>Methylobacterium</taxon>
    </lineage>
</organism>
<dbReference type="InterPro" id="IPR037066">
    <property type="entry name" value="Plug_dom_sf"/>
</dbReference>
<evidence type="ECO:0000256" key="16">
    <source>
        <dbReference type="SAM" id="MobiDB-lite"/>
    </source>
</evidence>
<dbReference type="SUPFAM" id="SSF56935">
    <property type="entry name" value="Porins"/>
    <property type="match status" value="1"/>
</dbReference>
<evidence type="ECO:0000256" key="14">
    <source>
        <dbReference type="PROSITE-ProRule" id="PRU01360"/>
    </source>
</evidence>
<dbReference type="InterPro" id="IPR039426">
    <property type="entry name" value="TonB-dep_rcpt-like"/>
</dbReference>
<dbReference type="InterPro" id="IPR036942">
    <property type="entry name" value="Beta-barrel_TonB_sf"/>
</dbReference>
<proteinExistence type="inferred from homology"/>
<dbReference type="PROSITE" id="PS52016">
    <property type="entry name" value="TONB_DEPENDENT_REC_3"/>
    <property type="match status" value="1"/>
</dbReference>
<keyword evidence="3 14" id="KW-0813">Transport</keyword>
<keyword evidence="7 17" id="KW-0732">Signal</keyword>
<dbReference type="Pfam" id="PF00593">
    <property type="entry name" value="TonB_dep_Rec_b-barrel"/>
    <property type="match status" value="1"/>
</dbReference>
<evidence type="ECO:0000256" key="12">
    <source>
        <dbReference type="ARBA" id="ARBA00023170"/>
    </source>
</evidence>
<keyword evidence="8" id="KW-0408">Iron</keyword>
<evidence type="ECO:0000256" key="11">
    <source>
        <dbReference type="ARBA" id="ARBA00023136"/>
    </source>
</evidence>
<evidence type="ECO:0000256" key="8">
    <source>
        <dbReference type="ARBA" id="ARBA00023004"/>
    </source>
</evidence>
<dbReference type="Proteomes" id="UP001156856">
    <property type="component" value="Unassembled WGS sequence"/>
</dbReference>
<keyword evidence="10 15" id="KW-0798">TonB box</keyword>
<feature type="chain" id="PRO_5021806669" evidence="17">
    <location>
        <begin position="38"/>
        <end position="745"/>
    </location>
</feature>